<keyword evidence="2" id="KW-1185">Reference proteome</keyword>
<dbReference type="OrthoDB" id="9815514at2"/>
<proteinExistence type="predicted"/>
<evidence type="ECO:0000313" key="2">
    <source>
        <dbReference type="Proteomes" id="UP000321638"/>
    </source>
</evidence>
<dbReference type="RefSeq" id="WP_147845022.1">
    <property type="nucleotide sequence ID" value="NZ_VDUZ01000001.1"/>
</dbReference>
<comment type="caution">
    <text evidence="1">The sequence shown here is derived from an EMBL/GenBank/DDBJ whole genome shotgun (WGS) entry which is preliminary data.</text>
</comment>
<dbReference type="AlphaFoldDB" id="A0A5C8PVV7"/>
<protein>
    <submittedName>
        <fullName evidence="1">DUF1849 family protein</fullName>
    </submittedName>
</protein>
<sequence length="256" mass="27978">MLLLAFADAAAAADLVSHRATYEMRLNPGRRAMGVIDVRGLMVMESVDVCDAWETKQRIRLTFLRPDTEEFVTDSAFTSFETKDGSSMQFSVRNTQNGEVEEELRGQAEVGPGAGRANFTLPEPRSFDLPAGTVFPMAHLSQLIEHAKLGEKVVAYNVFDGARLDGAFKVNAVIGKAQRPPPGAAPKGDVGLMRNQPAWMVRLAFFPADDQAGQPEYEVSMDLLGNGIARSMVLDYGDFALDAKLQRLEALPKPKC</sequence>
<dbReference type="Pfam" id="PF08904">
    <property type="entry name" value="EipB_like"/>
    <property type="match status" value="1"/>
</dbReference>
<accession>A0A5C8PVV7</accession>
<dbReference type="Proteomes" id="UP000321638">
    <property type="component" value="Unassembled WGS sequence"/>
</dbReference>
<name>A0A5C8PVV7_9HYPH</name>
<dbReference type="EMBL" id="VDUZ01000001">
    <property type="protein sequence ID" value="TXL82316.1"/>
    <property type="molecule type" value="Genomic_DNA"/>
</dbReference>
<dbReference type="InterPro" id="IPR015000">
    <property type="entry name" value="EipB-like"/>
</dbReference>
<evidence type="ECO:0000313" key="1">
    <source>
        <dbReference type="EMBL" id="TXL82316.1"/>
    </source>
</evidence>
<organism evidence="1 2">
    <name type="scientific">Vineibacter terrae</name>
    <dbReference type="NCBI Taxonomy" id="2586908"/>
    <lineage>
        <taxon>Bacteria</taxon>
        <taxon>Pseudomonadati</taxon>
        <taxon>Pseudomonadota</taxon>
        <taxon>Alphaproteobacteria</taxon>
        <taxon>Hyphomicrobiales</taxon>
        <taxon>Vineibacter</taxon>
    </lineage>
</organism>
<reference evidence="1 2" key="1">
    <citation type="submission" date="2019-06" db="EMBL/GenBank/DDBJ databases">
        <title>New taxonomy in bacterial strain CC-CFT640, isolated from vineyard.</title>
        <authorList>
            <person name="Lin S.-Y."/>
            <person name="Tsai C.-F."/>
            <person name="Young C.-C."/>
        </authorList>
    </citation>
    <scope>NUCLEOTIDE SEQUENCE [LARGE SCALE GENOMIC DNA]</scope>
    <source>
        <strain evidence="1 2">CC-CFT640</strain>
    </source>
</reference>
<gene>
    <name evidence="1" type="ORF">FHP25_01060</name>
</gene>